<dbReference type="Pfam" id="PF00404">
    <property type="entry name" value="Dockerin_1"/>
    <property type="match status" value="1"/>
</dbReference>
<dbReference type="CDD" id="cd11304">
    <property type="entry name" value="Cadherin_repeat"/>
    <property type="match status" value="1"/>
</dbReference>
<feature type="domain" description="Cadherin" evidence="2">
    <location>
        <begin position="50"/>
        <end position="157"/>
    </location>
</feature>
<evidence type="ECO:0000259" key="2">
    <source>
        <dbReference type="PROSITE" id="PS50268"/>
    </source>
</evidence>
<gene>
    <name evidence="3" type="ORF">CA13_37720</name>
</gene>
<dbReference type="GO" id="GO:0016020">
    <property type="term" value="C:membrane"/>
    <property type="evidence" value="ECO:0007669"/>
    <property type="project" value="InterPro"/>
</dbReference>
<dbReference type="Gene3D" id="2.60.40.10">
    <property type="entry name" value="Immunoglobulins"/>
    <property type="match status" value="1"/>
</dbReference>
<dbReference type="Proteomes" id="UP000315010">
    <property type="component" value="Unassembled WGS sequence"/>
</dbReference>
<organism evidence="3 4">
    <name type="scientific">Novipirellula herctigrandis</name>
    <dbReference type="NCBI Taxonomy" id="2527986"/>
    <lineage>
        <taxon>Bacteria</taxon>
        <taxon>Pseudomonadati</taxon>
        <taxon>Planctomycetota</taxon>
        <taxon>Planctomycetia</taxon>
        <taxon>Pirellulales</taxon>
        <taxon>Pirellulaceae</taxon>
        <taxon>Novipirellula</taxon>
    </lineage>
</organism>
<protein>
    <submittedName>
        <fullName evidence="3">Dockerin type I repeat protein</fullName>
    </submittedName>
</protein>
<dbReference type="InterPro" id="IPR013783">
    <property type="entry name" value="Ig-like_fold"/>
</dbReference>
<dbReference type="GO" id="GO:0007156">
    <property type="term" value="P:homophilic cell adhesion via plasma membrane adhesion molecules"/>
    <property type="evidence" value="ECO:0007669"/>
    <property type="project" value="InterPro"/>
</dbReference>
<keyword evidence="4" id="KW-1185">Reference proteome</keyword>
<dbReference type="GO" id="GO:0004553">
    <property type="term" value="F:hydrolase activity, hydrolyzing O-glycosyl compounds"/>
    <property type="evidence" value="ECO:0007669"/>
    <property type="project" value="InterPro"/>
</dbReference>
<dbReference type="Gene3D" id="2.60.40.60">
    <property type="entry name" value="Cadherins"/>
    <property type="match status" value="1"/>
</dbReference>
<dbReference type="EMBL" id="SJPJ01000001">
    <property type="protein sequence ID" value="TWT82310.1"/>
    <property type="molecule type" value="Genomic_DNA"/>
</dbReference>
<dbReference type="Gene3D" id="1.10.1330.10">
    <property type="entry name" value="Dockerin domain"/>
    <property type="match status" value="1"/>
</dbReference>
<dbReference type="PROSITE" id="PS50268">
    <property type="entry name" value="CADHERIN_2"/>
    <property type="match status" value="1"/>
</dbReference>
<dbReference type="GO" id="GO:0005509">
    <property type="term" value="F:calcium ion binding"/>
    <property type="evidence" value="ECO:0007669"/>
    <property type="project" value="InterPro"/>
</dbReference>
<dbReference type="SUPFAM" id="SSF51120">
    <property type="entry name" value="beta-Roll"/>
    <property type="match status" value="1"/>
</dbReference>
<proteinExistence type="predicted"/>
<dbReference type="InterPro" id="IPR011049">
    <property type="entry name" value="Serralysin-like_metalloprot_C"/>
</dbReference>
<feature type="region of interest" description="Disordered" evidence="1">
    <location>
        <begin position="2316"/>
        <end position="2342"/>
    </location>
</feature>
<accession>A0A5C5Z534</accession>
<dbReference type="Gene3D" id="2.160.20.160">
    <property type="match status" value="1"/>
</dbReference>
<dbReference type="InterPro" id="IPR036439">
    <property type="entry name" value="Dockerin_dom_sf"/>
</dbReference>
<sequence length="2512" mass="255712">MNWPPSWFANDTRITKRSKHRGKKIRRPLRSRAILLESLEGRLLLTGNGGSLLPIAENNLAVVDIDDVGSVVSGPGSEYAISGGADQLQFTIDQTTGELSFLSEPNFEVPTDSDNDNEYDVEVTLTDATNASDSILYCVVITDVNETPSAVANGPYAVHLSESLTLDATGSIDPDQGDSVHFEWDLDSDGNPDVITSNIVTTIEASVYTPLTGTGENTISLSVFDSQGLVATDTANLNVSTTFAFSPTADLTDDTYSLVRSGDNFEIRDSSNGISLASAPVALVEHIQVSGSDDSETLTIDYSGGMINVPIRFDGGHQSVTGDALVLENGVADTIDFGYLNEHDGSVAIDGSTITYTGLEPITSLITAVNVVLNFSNTAETITTTDAGVGMTNVDSTTGETTTFANPTGTLTINTGAGPDIVNVEGVGTGFNADFVINAAATDSINFQTNATDIGTGTLSVEAGSIQVDAIVDAASVKLVGNDTIAIGADITATTNIVLHGGTDGTGSIQFSSVGVNLSSDTIDLRAGDGTGGTGTLSSIDVNTNLPMFRNSAGTAAPDTFNYRVDATILDTDLPDATQFAGAALPTNYGLQSDDGDVSITSGAAALKTAGANLTITTNSLDNAVTLTGNGIQAAGSIVVNTGDGADTLTLDFAAGNPVPLGGLTYNGQGDNGAPGDNLVLNGPNVNGIAATTITHTFNNENDGSVEIIAGIETATINYTGLEPIADNLSATNRIFTFNGGAETITVSDDAVLNNNLSMIDSTLGEMVVFVNPTNTMIVNAGSGSDVVNVDGIDGLFAATTTINGDAGDDTIRISAPFTATLNGGDDNDTFDIDAALTGTINGEAGIDTLQGDLIVNATLTNSDANGFDGTADGVSGGFNDIETLIGIGPGTLTGENLDATWALNGTPTYTEGADSLNFGGFATLQGGSASDTFNVTAPSTFDLNGGGGNDRFDIDAALTGTINGEAGSDTLQGNLIVNATLTNSDANGFDGTADGVSGGFNDIETLIGIGPGTLTGENLDATWALNGTPTYTEGADSLNFGGFATLQGGSASDTFNVTAPSTFDLNGGGGNDRFDIDAALTGTINGEAGIDTLEGNLIVNATLTNSDANGFDGTADGVSGGFNDIETLIGIGPGTLTGEDLDATWALNGTPTYTEGADSLNFDGFAMLQGGSASDTFNVTAPSTFDLNGGGGNDTFDIDAALTGTINGEAGSDTLQGDLIVNATLTNSDANGFDGTADGVSGGFNDIETLIGIGPGTLTGENLDATWALNGTPTYTEGADSLNFDGFAMLQGGTAIDTFNVSIIVTPTTLLGGSGDDLFNLSSDAPINNGNVDGIAAALTIEGESDTDVLNISDEGGAADASGLLTSTTITGLGNAGPITYATIETLNLDLSDAGDDTLTIASTHGGTTNIDAGMGNDIVNVQTTTTGSTTTISGSEGNDTFNLGSSTNLLNGILGQVIFNGNANLATPTTTDSVATKGNTATRTLPVGDTLNLFDQGYNAAAQYNLSDGMFNRDTTVAPTMFATVETINLLAGQAANDINVLDTTDNTKTTIISQDVADDIDVTLTGDGSVLIINSAGGNDSIDIATTGANSVNIFSADAGDDVLTLSGGGLDAGIELVGGTDNDGFDIVSTGRAQALVASGNAGDDLFGVVGVSLVTNVELFGDGSTASPTDGVDTFDLGHQLSQIDQPNSINTGSVSALLGEICVDGGGGPTTETPASVTARRSPDVGTITVAQTFELSDRLIYSDAGAIEGAQYGITPTTINSTSTPGGIVTGTVTYEALEAVIARTSGYADTVNVTGTANSTRFTLMTGDGNDTVNIENLGTDSIADVTTGIINRVTDTDADTIIVQTTGDASVLNLNTAAAAVGGDVSAVASDVDNVSIFGRGIGSGIDVITGDNINTYPDQDQITIGNATPSPSPAGLSGQTAVIVVASGAGSDTYEINEVFLETIVDLRGETGNDTFNLHAAGSDSTGNLQRLNDDPINVTGQDTVAKTRELLIDGGDNTAETQTVTEGVVISSTGLASEPTIEDVVVGDTINVDASAAATTLDLRFVVTGSARGVLATPLPASEGDPPRSETGNEVFDSMSVENVNIVSGDAADVLTISSTVPFGIAETGQIIRYTGGPADDRLEVLGGDEADRITIGQVNDPVEPIEISNVEYIRVDGGAGDDQIANDTMAISVLDGGPGGDSMLGGTRQDVLTGGEDVDFIFGRDGNDILLSDQDFGSDTLLPVGGEILDGGDQDNLDPGDVCIQIGLDKVRNCELLGDGGAEKDVLTWLRGILVPLDSISFEADDPRFDPFDPVAASPTPLLATTEISSVSPAVSSPTPDPETDAEGENIFDVNRDGDITALDALIVINEVQKNSTSLQTDGESERVAEDITTKMQVDVNRDGQLSALDALLVINELSRRTAPTLAAGESVQTGLQQIIDLDNKVELKDKAEKAVAEESILDAPAALTGGAEQASFAESTLVPWAEAVDSVFETAHNSDESAIAEFDHLKLLIEMPEKQ</sequence>
<dbReference type="InterPro" id="IPR002105">
    <property type="entry name" value="Dockerin_1_rpt"/>
</dbReference>
<dbReference type="InterPro" id="IPR002126">
    <property type="entry name" value="Cadherin-like_dom"/>
</dbReference>
<evidence type="ECO:0000256" key="1">
    <source>
        <dbReference type="SAM" id="MobiDB-lite"/>
    </source>
</evidence>
<evidence type="ECO:0000313" key="4">
    <source>
        <dbReference type="Proteomes" id="UP000315010"/>
    </source>
</evidence>
<reference evidence="3 4" key="1">
    <citation type="submission" date="2019-02" db="EMBL/GenBank/DDBJ databases">
        <title>Deep-cultivation of Planctomycetes and their phenomic and genomic characterization uncovers novel biology.</title>
        <authorList>
            <person name="Wiegand S."/>
            <person name="Jogler M."/>
            <person name="Boedeker C."/>
            <person name="Pinto D."/>
            <person name="Vollmers J."/>
            <person name="Rivas-Marin E."/>
            <person name="Kohn T."/>
            <person name="Peeters S.H."/>
            <person name="Heuer A."/>
            <person name="Rast P."/>
            <person name="Oberbeckmann S."/>
            <person name="Bunk B."/>
            <person name="Jeske O."/>
            <person name="Meyerdierks A."/>
            <person name="Storesund J.E."/>
            <person name="Kallscheuer N."/>
            <person name="Luecker S."/>
            <person name="Lage O.M."/>
            <person name="Pohl T."/>
            <person name="Merkel B.J."/>
            <person name="Hornburger P."/>
            <person name="Mueller R.-W."/>
            <person name="Bruemmer F."/>
            <person name="Labrenz M."/>
            <person name="Spormann A.M."/>
            <person name="Op Den Camp H."/>
            <person name="Overmann J."/>
            <person name="Amann R."/>
            <person name="Jetten M.S.M."/>
            <person name="Mascher T."/>
            <person name="Medema M.H."/>
            <person name="Devos D.P."/>
            <person name="Kaster A.-K."/>
            <person name="Ovreas L."/>
            <person name="Rohde M."/>
            <person name="Galperin M.Y."/>
            <person name="Jogler C."/>
        </authorList>
    </citation>
    <scope>NUCLEOTIDE SEQUENCE [LARGE SCALE GENOMIC DNA]</scope>
    <source>
        <strain evidence="3 4">CA13</strain>
    </source>
</reference>
<name>A0A5C5Z534_9BACT</name>
<feature type="compositionally biased region" description="Low complexity" evidence="1">
    <location>
        <begin position="2321"/>
        <end position="2330"/>
    </location>
</feature>
<comment type="caution">
    <text evidence="3">The sequence shown here is derived from an EMBL/GenBank/DDBJ whole genome shotgun (WGS) entry which is preliminary data.</text>
</comment>
<dbReference type="PRINTS" id="PR00313">
    <property type="entry name" value="CABNDNGRPT"/>
</dbReference>
<dbReference type="GO" id="GO:0000272">
    <property type="term" value="P:polysaccharide catabolic process"/>
    <property type="evidence" value="ECO:0007669"/>
    <property type="project" value="InterPro"/>
</dbReference>
<evidence type="ECO:0000313" key="3">
    <source>
        <dbReference type="EMBL" id="TWT82310.1"/>
    </source>
</evidence>